<sequence>MNIDWTVMAVAMAYGARKKLALRALKLSNKRVPARIVKRWFVNNFDGFVH</sequence>
<proteinExistence type="predicted"/>
<protein>
    <submittedName>
        <fullName evidence="1">Uncharacterized protein</fullName>
    </submittedName>
</protein>
<dbReference type="EMBL" id="MT230534">
    <property type="protein sequence ID" value="QIS79378.1"/>
    <property type="molecule type" value="Genomic_DNA"/>
</dbReference>
<evidence type="ECO:0000313" key="1">
    <source>
        <dbReference type="EMBL" id="QIS79378.1"/>
    </source>
</evidence>
<dbReference type="Proteomes" id="UP000502959">
    <property type="component" value="Segment"/>
</dbReference>
<organism evidence="1 2">
    <name type="scientific">Pantoea phage vB_PagM_SSEM1</name>
    <dbReference type="NCBI Taxonomy" id="2721760"/>
    <lineage>
        <taxon>Viruses</taxon>
        <taxon>Duplodnaviria</taxon>
        <taxon>Heunggongvirae</taxon>
        <taxon>Uroviricota</taxon>
        <taxon>Caudoviricetes</taxon>
        <taxon>Chaseviridae</taxon>
        <taxon>Cleopatravirinae</taxon>
        <taxon>Loessnervirus</taxon>
        <taxon>Loessnervirus SSEM1</taxon>
    </lineage>
</organism>
<gene>
    <name evidence="1" type="ORF">SSEM1_gp09</name>
</gene>
<accession>A0A6H0D8K2</accession>
<name>A0A6H0D8K2_9CAUD</name>
<keyword evidence="2" id="KW-1185">Reference proteome</keyword>
<evidence type="ECO:0000313" key="2">
    <source>
        <dbReference type="Proteomes" id="UP000502959"/>
    </source>
</evidence>
<reference evidence="1 2" key="1">
    <citation type="submission" date="2020-03" db="EMBL/GenBank/DDBJ databases">
        <title>Complete genome sequence of Pantoea agglomerans bacteriophage vB_PagM_SSEM1.</title>
        <authorList>
            <person name="Truncaite L."/>
            <person name="Alijosius L."/>
            <person name="Petrauskaite E."/>
            <person name="Simoliunas E."/>
        </authorList>
    </citation>
    <scope>NUCLEOTIDE SEQUENCE [LARGE SCALE GENOMIC DNA]</scope>
</reference>